<gene>
    <name evidence="5" type="ORF">BT63DRAFT_442549</name>
</gene>
<dbReference type="Pfam" id="PF00264">
    <property type="entry name" value="Tyrosinase"/>
    <property type="match status" value="1"/>
</dbReference>
<evidence type="ECO:0000256" key="3">
    <source>
        <dbReference type="SAM" id="MobiDB-lite"/>
    </source>
</evidence>
<evidence type="ECO:0000256" key="2">
    <source>
        <dbReference type="ARBA" id="ARBA00023008"/>
    </source>
</evidence>
<dbReference type="PRINTS" id="PR00092">
    <property type="entry name" value="TYROSINASE"/>
</dbReference>
<dbReference type="EMBL" id="MU004239">
    <property type="protein sequence ID" value="KAF2666287.1"/>
    <property type="molecule type" value="Genomic_DNA"/>
</dbReference>
<sequence length="400" mass="44497">MADTVAERGLYCILPPTATKDDVVFVLSGATVPMVFGQESRIEWDQRLLISRWSYRFIGEWRSLTVDERVKFTQAVNCLMSSPAKYKNYWPVIENRYDDFVALHVNQTEQSSVGWTNPDGTPGSFTPAHSHHAPGSTMESDDVHGSGSILPWHRYAITVYEDALVNECGWTMGVPYWNWHLDTTPAGGSWLQSPIFDPISGFGGNGAVVPKRGASPYPVTGTGGGCVATGPFANRTIRVGPFGKMVANNTRCLRRDFNPKVAENDATKKVLSRILRSKNYAEFCLRLGSLHGVGHSGIGGEVSILRGEMGDPFNSPNEPLFFLHHANLDYLWALWQEQDPKRLSDFSKQRGEEYGANTRLEMGVLAPVKLVKEVMDTQNRDQKGSLCFKYEGLSVESYSF</sequence>
<dbReference type="InterPro" id="IPR002227">
    <property type="entry name" value="Tyrosinase_Cu-bd"/>
</dbReference>
<keyword evidence="1" id="KW-0479">Metal-binding</keyword>
<dbReference type="PANTHER" id="PTHR11474">
    <property type="entry name" value="TYROSINASE FAMILY MEMBER"/>
    <property type="match status" value="1"/>
</dbReference>
<dbReference type="InterPro" id="IPR050316">
    <property type="entry name" value="Tyrosinase/Hemocyanin"/>
</dbReference>
<evidence type="ECO:0000256" key="1">
    <source>
        <dbReference type="ARBA" id="ARBA00022723"/>
    </source>
</evidence>
<keyword evidence="2" id="KW-0186">Copper</keyword>
<reference evidence="5" key="1">
    <citation type="journal article" date="2020" name="Stud. Mycol.">
        <title>101 Dothideomycetes genomes: a test case for predicting lifestyles and emergence of pathogens.</title>
        <authorList>
            <person name="Haridas S."/>
            <person name="Albert R."/>
            <person name="Binder M."/>
            <person name="Bloem J."/>
            <person name="Labutti K."/>
            <person name="Salamov A."/>
            <person name="Andreopoulos B."/>
            <person name="Baker S."/>
            <person name="Barry K."/>
            <person name="Bills G."/>
            <person name="Bluhm B."/>
            <person name="Cannon C."/>
            <person name="Castanera R."/>
            <person name="Culley D."/>
            <person name="Daum C."/>
            <person name="Ezra D."/>
            <person name="Gonzalez J."/>
            <person name="Henrissat B."/>
            <person name="Kuo A."/>
            <person name="Liang C."/>
            <person name="Lipzen A."/>
            <person name="Lutzoni F."/>
            <person name="Magnuson J."/>
            <person name="Mondo S."/>
            <person name="Nolan M."/>
            <person name="Ohm R."/>
            <person name="Pangilinan J."/>
            <person name="Park H.-J."/>
            <person name="Ramirez L."/>
            <person name="Alfaro M."/>
            <person name="Sun H."/>
            <person name="Tritt A."/>
            <person name="Yoshinaga Y."/>
            <person name="Zwiers L.-H."/>
            <person name="Turgeon B."/>
            <person name="Goodwin S."/>
            <person name="Spatafora J."/>
            <person name="Crous P."/>
            <person name="Grigoriev I."/>
        </authorList>
    </citation>
    <scope>NUCLEOTIDE SEQUENCE</scope>
    <source>
        <strain evidence="5">CBS 115976</strain>
    </source>
</reference>
<dbReference type="PANTHER" id="PTHR11474:SF126">
    <property type="entry name" value="TYROSINASE-LIKE PROTEIN TYR-1-RELATED"/>
    <property type="match status" value="1"/>
</dbReference>
<protein>
    <submittedName>
        <fullName evidence="5">Di-copper centre-containing protein</fullName>
    </submittedName>
</protein>
<dbReference type="SUPFAM" id="SSF48056">
    <property type="entry name" value="Di-copper centre-containing domain"/>
    <property type="match status" value="1"/>
</dbReference>
<dbReference type="InterPro" id="IPR008922">
    <property type="entry name" value="Di-copper_centre_dom_sf"/>
</dbReference>
<dbReference type="Proteomes" id="UP000799302">
    <property type="component" value="Unassembled WGS sequence"/>
</dbReference>
<dbReference type="AlphaFoldDB" id="A0A6A6U4B6"/>
<accession>A0A6A6U4B6</accession>
<name>A0A6A6U4B6_9PEZI</name>
<dbReference type="GO" id="GO:0046872">
    <property type="term" value="F:metal ion binding"/>
    <property type="evidence" value="ECO:0007669"/>
    <property type="project" value="UniProtKB-KW"/>
</dbReference>
<evidence type="ECO:0000313" key="6">
    <source>
        <dbReference type="Proteomes" id="UP000799302"/>
    </source>
</evidence>
<dbReference type="Gene3D" id="1.10.1280.10">
    <property type="entry name" value="Di-copper center containing domain from catechol oxidase"/>
    <property type="match status" value="1"/>
</dbReference>
<feature type="region of interest" description="Disordered" evidence="3">
    <location>
        <begin position="112"/>
        <end position="140"/>
    </location>
</feature>
<dbReference type="GO" id="GO:0016491">
    <property type="term" value="F:oxidoreductase activity"/>
    <property type="evidence" value="ECO:0007669"/>
    <property type="project" value="InterPro"/>
</dbReference>
<evidence type="ECO:0000259" key="4">
    <source>
        <dbReference type="Pfam" id="PF00264"/>
    </source>
</evidence>
<keyword evidence="6" id="KW-1185">Reference proteome</keyword>
<organism evidence="5 6">
    <name type="scientific">Microthyrium microscopicum</name>
    <dbReference type="NCBI Taxonomy" id="703497"/>
    <lineage>
        <taxon>Eukaryota</taxon>
        <taxon>Fungi</taxon>
        <taxon>Dikarya</taxon>
        <taxon>Ascomycota</taxon>
        <taxon>Pezizomycotina</taxon>
        <taxon>Dothideomycetes</taxon>
        <taxon>Dothideomycetes incertae sedis</taxon>
        <taxon>Microthyriales</taxon>
        <taxon>Microthyriaceae</taxon>
        <taxon>Microthyrium</taxon>
    </lineage>
</organism>
<proteinExistence type="predicted"/>
<evidence type="ECO:0000313" key="5">
    <source>
        <dbReference type="EMBL" id="KAF2666287.1"/>
    </source>
</evidence>
<dbReference type="OrthoDB" id="6132182at2759"/>
<feature type="domain" description="Tyrosinase copper-binding" evidence="4">
    <location>
        <begin position="95"/>
        <end position="338"/>
    </location>
</feature>